<keyword evidence="10" id="KW-1185">Reference proteome</keyword>
<gene>
    <name evidence="9" type="ORF">DSOL_1215</name>
</gene>
<dbReference type="Proteomes" id="UP000186102">
    <property type="component" value="Unassembled WGS sequence"/>
</dbReference>
<feature type="transmembrane region" description="Helical" evidence="8">
    <location>
        <begin position="273"/>
        <end position="292"/>
    </location>
</feature>
<comment type="caution">
    <text evidence="9">The sequence shown here is derived from an EMBL/GenBank/DDBJ whole genome shotgun (WGS) entry which is preliminary data.</text>
</comment>
<accession>A0A1Q8QZG8</accession>
<sequence>MFDFTTLFTLTIFILMVLFLLWKPHGVNESIPPSICAIFIFLAGIVPLSDIFKILGIVSGASITILSTCVMSIVLDSIGFFRLAAINLVNRANGSGVLLYWYINLLCFLMTLFFNNDGSILIATPIIINIVTILKLKENQQFPYLFSGAMISIASSAPIAVSNLANLIALKIVGMDLNAYVAMMIVPSMVGITTISLLLFYYFRQDIPKRIMVLPASNIDEKYSDSPSSIPRHSLEDKAHLRHLHLIEDKAHPRHLHLIADNAIHSPVIDMSMFKVCIAIVVLIRGGLFLGASLGIPIEWIGVFGALLLIGYRWYRKGVGPHDIVKKTPWHFILFAFSIYVVVFVLYNSGLTGVLVKLLRGPISANHLSACLISGGLLTVMSNLFNNIPSTMIGAFTLTGMGLDIQTLHIAYLANILGADIGSLITPMGTLASLIWMFQLKKNGIRISWADSLKVTIMVIPIGLIISLLSLYFWVEWLFF</sequence>
<dbReference type="PANTHER" id="PTHR43302">
    <property type="entry name" value="TRANSPORTER ARSB-RELATED"/>
    <property type="match status" value="1"/>
</dbReference>
<feature type="transmembrane region" description="Helical" evidence="8">
    <location>
        <begin position="179"/>
        <end position="203"/>
    </location>
</feature>
<feature type="transmembrane region" description="Helical" evidence="8">
    <location>
        <begin position="392"/>
        <end position="415"/>
    </location>
</feature>
<feature type="transmembrane region" description="Helical" evidence="8">
    <location>
        <begin position="328"/>
        <end position="347"/>
    </location>
</feature>
<evidence type="ECO:0000256" key="7">
    <source>
        <dbReference type="ARBA" id="ARBA00023136"/>
    </source>
</evidence>
<dbReference type="RefSeq" id="WP_075363962.1">
    <property type="nucleotide sequence ID" value="NZ_MLBF01000006.1"/>
</dbReference>
<comment type="similarity">
    <text evidence="2">Belongs to the ArsB family.</text>
</comment>
<dbReference type="GO" id="GO:0005886">
    <property type="term" value="C:plasma membrane"/>
    <property type="evidence" value="ECO:0007669"/>
    <property type="project" value="UniProtKB-SubCell"/>
</dbReference>
<feature type="transmembrane region" description="Helical" evidence="8">
    <location>
        <begin position="34"/>
        <end position="55"/>
    </location>
</feature>
<evidence type="ECO:0000256" key="8">
    <source>
        <dbReference type="SAM" id="Phobius"/>
    </source>
</evidence>
<dbReference type="InterPro" id="IPR000802">
    <property type="entry name" value="Arsenical_pump_ArsB"/>
</dbReference>
<evidence type="ECO:0000313" key="10">
    <source>
        <dbReference type="Proteomes" id="UP000186102"/>
    </source>
</evidence>
<feature type="transmembrane region" description="Helical" evidence="8">
    <location>
        <begin position="421"/>
        <end position="440"/>
    </location>
</feature>
<evidence type="ECO:0000313" key="9">
    <source>
        <dbReference type="EMBL" id="OLN32769.1"/>
    </source>
</evidence>
<evidence type="ECO:0000256" key="2">
    <source>
        <dbReference type="ARBA" id="ARBA00006433"/>
    </source>
</evidence>
<organism evidence="9 10">
    <name type="scientific">Desulfosporosinus metallidurans</name>
    <dbReference type="NCBI Taxonomy" id="1888891"/>
    <lineage>
        <taxon>Bacteria</taxon>
        <taxon>Bacillati</taxon>
        <taxon>Bacillota</taxon>
        <taxon>Clostridia</taxon>
        <taxon>Eubacteriales</taxon>
        <taxon>Desulfitobacteriaceae</taxon>
        <taxon>Desulfosporosinus</taxon>
    </lineage>
</organism>
<keyword evidence="5" id="KW-0059">Arsenical resistance</keyword>
<evidence type="ECO:0000256" key="1">
    <source>
        <dbReference type="ARBA" id="ARBA00004651"/>
    </source>
</evidence>
<evidence type="ECO:0000256" key="4">
    <source>
        <dbReference type="ARBA" id="ARBA00022692"/>
    </source>
</evidence>
<keyword evidence="7 8" id="KW-0472">Membrane</keyword>
<dbReference type="PANTHER" id="PTHR43302:SF6">
    <property type="entry name" value="ARSENICAL PUMP MEMBRANE PROTEIN-RELATED"/>
    <property type="match status" value="1"/>
</dbReference>
<comment type="subcellular location">
    <subcellularLocation>
        <location evidence="1">Cell membrane</location>
        <topology evidence="1">Multi-pass membrane protein</topology>
    </subcellularLocation>
</comment>
<feature type="transmembrane region" description="Helical" evidence="8">
    <location>
        <begin position="120"/>
        <end position="136"/>
    </location>
</feature>
<reference evidence="9 10" key="1">
    <citation type="submission" date="2016-09" db="EMBL/GenBank/DDBJ databases">
        <title>Complete genome of Desulfosporosinus sp. OL.</title>
        <authorList>
            <person name="Mardanov A."/>
            <person name="Beletsky A."/>
            <person name="Panova A."/>
            <person name="Karnachuk O."/>
            <person name="Ravin N."/>
        </authorList>
    </citation>
    <scope>NUCLEOTIDE SEQUENCE [LARGE SCALE GENOMIC DNA]</scope>
    <source>
        <strain evidence="9 10">OL</strain>
    </source>
</reference>
<keyword evidence="6 8" id="KW-1133">Transmembrane helix</keyword>
<feature type="transmembrane region" description="Helical" evidence="8">
    <location>
        <begin position="61"/>
        <end position="85"/>
    </location>
</feature>
<dbReference type="AlphaFoldDB" id="A0A1Q8QZG8"/>
<dbReference type="GO" id="GO:0046685">
    <property type="term" value="P:response to arsenic-containing substance"/>
    <property type="evidence" value="ECO:0007669"/>
    <property type="project" value="UniProtKB-KW"/>
</dbReference>
<feature type="transmembrane region" description="Helical" evidence="8">
    <location>
        <begin position="367"/>
        <end position="385"/>
    </location>
</feature>
<dbReference type="PRINTS" id="PR00758">
    <property type="entry name" value="ARSENICPUMP"/>
</dbReference>
<dbReference type="OrthoDB" id="9774335at2"/>
<evidence type="ECO:0000256" key="3">
    <source>
        <dbReference type="ARBA" id="ARBA00022475"/>
    </source>
</evidence>
<feature type="transmembrane region" description="Helical" evidence="8">
    <location>
        <begin position="97"/>
        <end position="114"/>
    </location>
</feature>
<dbReference type="GO" id="GO:0015105">
    <property type="term" value="F:arsenite transmembrane transporter activity"/>
    <property type="evidence" value="ECO:0007669"/>
    <property type="project" value="InterPro"/>
</dbReference>
<protein>
    <submittedName>
        <fullName evidence="9">Arsenic efflux pump protein</fullName>
    </submittedName>
</protein>
<feature type="transmembrane region" description="Helical" evidence="8">
    <location>
        <begin position="148"/>
        <end position="173"/>
    </location>
</feature>
<evidence type="ECO:0000256" key="5">
    <source>
        <dbReference type="ARBA" id="ARBA00022849"/>
    </source>
</evidence>
<name>A0A1Q8QZG8_9FIRM</name>
<keyword evidence="4 8" id="KW-0812">Transmembrane</keyword>
<feature type="transmembrane region" description="Helical" evidence="8">
    <location>
        <begin position="6"/>
        <end position="22"/>
    </location>
</feature>
<evidence type="ECO:0000256" key="6">
    <source>
        <dbReference type="ARBA" id="ARBA00022989"/>
    </source>
</evidence>
<dbReference type="EMBL" id="MLBF01000006">
    <property type="protein sequence ID" value="OLN32769.1"/>
    <property type="molecule type" value="Genomic_DNA"/>
</dbReference>
<proteinExistence type="inferred from homology"/>
<dbReference type="Pfam" id="PF02040">
    <property type="entry name" value="ArsB"/>
    <property type="match status" value="2"/>
</dbReference>
<keyword evidence="3" id="KW-1003">Cell membrane</keyword>
<feature type="transmembrane region" description="Helical" evidence="8">
    <location>
        <begin position="298"/>
        <end position="316"/>
    </location>
</feature>
<dbReference type="STRING" id="1888891.DSOL_1215"/>
<feature type="transmembrane region" description="Helical" evidence="8">
    <location>
        <begin position="452"/>
        <end position="475"/>
    </location>
</feature>